<feature type="binding site" evidence="9">
    <location>
        <position position="51"/>
    </location>
    <ligand>
        <name>ATP</name>
        <dbReference type="ChEBI" id="CHEBI:30616"/>
    </ligand>
</feature>
<dbReference type="SMART" id="SM00220">
    <property type="entry name" value="S_TKc"/>
    <property type="match status" value="1"/>
</dbReference>
<dbReference type="GO" id="GO:0005524">
    <property type="term" value="F:ATP binding"/>
    <property type="evidence" value="ECO:0007669"/>
    <property type="project" value="UniProtKB-UniRule"/>
</dbReference>
<dbReference type="OrthoDB" id="10252171at2759"/>
<evidence type="ECO:0000256" key="3">
    <source>
        <dbReference type="ARBA" id="ARBA00022527"/>
    </source>
</evidence>
<protein>
    <recommendedName>
        <fullName evidence="2">non-specific serine/threonine protein kinase</fullName>
        <ecNumber evidence="2">2.7.11.1</ecNumber>
    </recommendedName>
</protein>
<evidence type="ECO:0000256" key="2">
    <source>
        <dbReference type="ARBA" id="ARBA00012513"/>
    </source>
</evidence>
<gene>
    <name evidence="12" type="ORF">ALEPTO_LOCUS8580</name>
</gene>
<proteinExistence type="inferred from homology"/>
<accession>A0A9N9GM05</accession>
<evidence type="ECO:0000256" key="1">
    <source>
        <dbReference type="ARBA" id="ARBA00005575"/>
    </source>
</evidence>
<dbReference type="SUPFAM" id="SSF56112">
    <property type="entry name" value="Protein kinase-like (PK-like)"/>
    <property type="match status" value="1"/>
</dbReference>
<keyword evidence="6 9" id="KW-0067">ATP-binding</keyword>
<dbReference type="SMART" id="SM00240">
    <property type="entry name" value="FHA"/>
    <property type="match status" value="1"/>
</dbReference>
<evidence type="ECO:0000256" key="7">
    <source>
        <dbReference type="ARBA" id="ARBA00047899"/>
    </source>
</evidence>
<dbReference type="CDD" id="cd00060">
    <property type="entry name" value="FHA"/>
    <property type="match status" value="1"/>
</dbReference>
<dbReference type="PROSITE" id="PS50011">
    <property type="entry name" value="PROTEIN_KINASE_DOM"/>
    <property type="match status" value="1"/>
</dbReference>
<comment type="catalytic activity">
    <reaction evidence="8">
        <text>L-seryl-[protein] + ATP = O-phospho-L-seryl-[protein] + ADP + H(+)</text>
        <dbReference type="Rhea" id="RHEA:17989"/>
        <dbReference type="Rhea" id="RHEA-COMP:9863"/>
        <dbReference type="Rhea" id="RHEA-COMP:11604"/>
        <dbReference type="ChEBI" id="CHEBI:15378"/>
        <dbReference type="ChEBI" id="CHEBI:29999"/>
        <dbReference type="ChEBI" id="CHEBI:30616"/>
        <dbReference type="ChEBI" id="CHEBI:83421"/>
        <dbReference type="ChEBI" id="CHEBI:456216"/>
        <dbReference type="EC" id="2.7.11.1"/>
    </reaction>
</comment>
<evidence type="ECO:0000256" key="5">
    <source>
        <dbReference type="ARBA" id="ARBA00022777"/>
    </source>
</evidence>
<dbReference type="Gene3D" id="1.10.510.10">
    <property type="entry name" value="Transferase(Phosphotransferase) domain 1"/>
    <property type="match status" value="1"/>
</dbReference>
<evidence type="ECO:0000313" key="12">
    <source>
        <dbReference type="EMBL" id="CAG8611506.1"/>
    </source>
</evidence>
<dbReference type="GO" id="GO:0004674">
    <property type="term" value="F:protein serine/threonine kinase activity"/>
    <property type="evidence" value="ECO:0007669"/>
    <property type="project" value="UniProtKB-KW"/>
</dbReference>
<dbReference type="PANTHER" id="PTHR44167:SF24">
    <property type="entry name" value="SERINE_THREONINE-PROTEIN KINASE CHK2"/>
    <property type="match status" value="1"/>
</dbReference>
<comment type="caution">
    <text evidence="12">The sequence shown here is derived from an EMBL/GenBank/DDBJ whole genome shotgun (WGS) entry which is preliminary data.</text>
</comment>
<dbReference type="EC" id="2.7.11.1" evidence="2"/>
<dbReference type="Pfam" id="PF00069">
    <property type="entry name" value="Pkinase"/>
    <property type="match status" value="1"/>
</dbReference>
<dbReference type="PROSITE" id="PS50006">
    <property type="entry name" value="FHA_DOMAIN"/>
    <property type="match status" value="1"/>
</dbReference>
<evidence type="ECO:0000256" key="6">
    <source>
        <dbReference type="ARBA" id="ARBA00022840"/>
    </source>
</evidence>
<keyword evidence="5" id="KW-0418">Kinase</keyword>
<reference evidence="12" key="1">
    <citation type="submission" date="2021-06" db="EMBL/GenBank/DDBJ databases">
        <authorList>
            <person name="Kallberg Y."/>
            <person name="Tangrot J."/>
            <person name="Rosling A."/>
        </authorList>
    </citation>
    <scope>NUCLEOTIDE SEQUENCE</scope>
    <source>
        <strain evidence="12">FL130A</strain>
    </source>
</reference>
<name>A0A9N9GM05_9GLOM</name>
<sequence length="457" mass="52801">MDIKYENVLPPHNNTFDPSHKYDHLNEIGRGSFAKVYRVINRETGCIYALKEMRVGNTIASETLNGLWREVEIMKNLHHPYVISLIDCYKKPDKLWLILEYLDGGSIMSFIEQNEGQYHAIAYRTRCQLFARQICEAFAYLHGENIIHRDIQPKNIMITDRNQNKIKIIDFGLAKKYSDDVNEGKNHDVGTATYRAPELNTKNYNYAVDMWSFGAVLYHMLNGVPPFPGQSASHILDHILHNEADYSKLEKSRQFHAVDLLKNLLVINQNSRITAIQALDYDYLREAYNGEYLTTSPWDIEDTQPLSHHLEKFGLPSSISKNKVSSGNIWGILQPVEPELQISKTPIICLQDSCYILGRGHECSPILTFSAHLALSNEHALIYYNDEQAYLRDISRNGIWMQGGRIPKNTDIPLYGGETIYFVKIQKKTAENLKNFICRFFYQGRTPTYKRFVEVRH</sequence>
<keyword evidence="4 9" id="KW-0547">Nucleotide-binding</keyword>
<dbReference type="GO" id="GO:0044773">
    <property type="term" value="P:mitotic DNA damage checkpoint signaling"/>
    <property type="evidence" value="ECO:0007669"/>
    <property type="project" value="TreeGrafter"/>
</dbReference>
<dbReference type="Pfam" id="PF00498">
    <property type="entry name" value="FHA"/>
    <property type="match status" value="1"/>
</dbReference>
<dbReference type="InterPro" id="IPR008984">
    <property type="entry name" value="SMAD_FHA_dom_sf"/>
</dbReference>
<dbReference type="PROSITE" id="PS00107">
    <property type="entry name" value="PROTEIN_KINASE_ATP"/>
    <property type="match status" value="1"/>
</dbReference>
<evidence type="ECO:0000256" key="4">
    <source>
        <dbReference type="ARBA" id="ARBA00022741"/>
    </source>
</evidence>
<dbReference type="PANTHER" id="PTHR44167">
    <property type="entry name" value="OVARIAN-SPECIFIC SERINE/THREONINE-PROTEIN KINASE LOK-RELATED"/>
    <property type="match status" value="1"/>
</dbReference>
<dbReference type="FunFam" id="1.10.510.10:FF:000571">
    <property type="entry name" value="Maternal embryonic leucine zipper kinase"/>
    <property type="match status" value="1"/>
</dbReference>
<dbReference type="GO" id="GO:0005634">
    <property type="term" value="C:nucleus"/>
    <property type="evidence" value="ECO:0007669"/>
    <property type="project" value="TreeGrafter"/>
</dbReference>
<evidence type="ECO:0000256" key="8">
    <source>
        <dbReference type="ARBA" id="ARBA00048679"/>
    </source>
</evidence>
<dbReference type="Gene3D" id="2.60.200.20">
    <property type="match status" value="1"/>
</dbReference>
<dbReference type="InterPro" id="IPR017441">
    <property type="entry name" value="Protein_kinase_ATP_BS"/>
</dbReference>
<dbReference type="GO" id="GO:0005737">
    <property type="term" value="C:cytoplasm"/>
    <property type="evidence" value="ECO:0007669"/>
    <property type="project" value="TreeGrafter"/>
</dbReference>
<comment type="catalytic activity">
    <reaction evidence="7">
        <text>L-threonyl-[protein] + ATP = O-phospho-L-threonyl-[protein] + ADP + H(+)</text>
        <dbReference type="Rhea" id="RHEA:46608"/>
        <dbReference type="Rhea" id="RHEA-COMP:11060"/>
        <dbReference type="Rhea" id="RHEA-COMP:11605"/>
        <dbReference type="ChEBI" id="CHEBI:15378"/>
        <dbReference type="ChEBI" id="CHEBI:30013"/>
        <dbReference type="ChEBI" id="CHEBI:30616"/>
        <dbReference type="ChEBI" id="CHEBI:61977"/>
        <dbReference type="ChEBI" id="CHEBI:456216"/>
        <dbReference type="EC" id="2.7.11.1"/>
    </reaction>
</comment>
<evidence type="ECO:0000256" key="9">
    <source>
        <dbReference type="PROSITE-ProRule" id="PRU10141"/>
    </source>
</evidence>
<evidence type="ECO:0000259" key="10">
    <source>
        <dbReference type="PROSITE" id="PS50006"/>
    </source>
</evidence>
<evidence type="ECO:0000259" key="11">
    <source>
        <dbReference type="PROSITE" id="PS50011"/>
    </source>
</evidence>
<keyword evidence="5" id="KW-0808">Transferase</keyword>
<dbReference type="InterPro" id="IPR011009">
    <property type="entry name" value="Kinase-like_dom_sf"/>
</dbReference>
<dbReference type="AlphaFoldDB" id="A0A9N9GM05"/>
<keyword evidence="13" id="KW-1185">Reference proteome</keyword>
<dbReference type="InterPro" id="IPR000253">
    <property type="entry name" value="FHA_dom"/>
</dbReference>
<organism evidence="12 13">
    <name type="scientific">Ambispora leptoticha</name>
    <dbReference type="NCBI Taxonomy" id="144679"/>
    <lineage>
        <taxon>Eukaryota</taxon>
        <taxon>Fungi</taxon>
        <taxon>Fungi incertae sedis</taxon>
        <taxon>Mucoromycota</taxon>
        <taxon>Glomeromycotina</taxon>
        <taxon>Glomeromycetes</taxon>
        <taxon>Archaeosporales</taxon>
        <taxon>Ambisporaceae</taxon>
        <taxon>Ambispora</taxon>
    </lineage>
</organism>
<dbReference type="EMBL" id="CAJVPS010005121">
    <property type="protein sequence ID" value="CAG8611506.1"/>
    <property type="molecule type" value="Genomic_DNA"/>
</dbReference>
<comment type="similarity">
    <text evidence="1">Belongs to the protein kinase superfamily. CAMK Ser/Thr protein kinase family. CHEK2 subfamily.</text>
</comment>
<evidence type="ECO:0000313" key="13">
    <source>
        <dbReference type="Proteomes" id="UP000789508"/>
    </source>
</evidence>
<keyword evidence="3" id="KW-0723">Serine/threonine-protein kinase</keyword>
<feature type="domain" description="FHA" evidence="10">
    <location>
        <begin position="355"/>
        <end position="406"/>
    </location>
</feature>
<feature type="domain" description="Protein kinase" evidence="11">
    <location>
        <begin position="22"/>
        <end position="284"/>
    </location>
</feature>
<dbReference type="InterPro" id="IPR000719">
    <property type="entry name" value="Prot_kinase_dom"/>
</dbReference>
<dbReference type="Proteomes" id="UP000789508">
    <property type="component" value="Unassembled WGS sequence"/>
</dbReference>
<dbReference type="SUPFAM" id="SSF49879">
    <property type="entry name" value="SMAD/FHA domain"/>
    <property type="match status" value="1"/>
</dbReference>